<dbReference type="AlphaFoldDB" id="X1LWQ6"/>
<dbReference type="EMBL" id="BARV01014837">
    <property type="protein sequence ID" value="GAI23832.1"/>
    <property type="molecule type" value="Genomic_DNA"/>
</dbReference>
<gene>
    <name evidence="2" type="ORF">S06H3_25754</name>
</gene>
<feature type="domain" description="Bacterial sugar transferase" evidence="1">
    <location>
        <begin position="2"/>
        <end position="136"/>
    </location>
</feature>
<dbReference type="PANTHER" id="PTHR30576:SF0">
    <property type="entry name" value="UNDECAPRENYL-PHOSPHATE N-ACETYLGALACTOSAMINYL 1-PHOSPHATE TRANSFERASE-RELATED"/>
    <property type="match status" value="1"/>
</dbReference>
<feature type="non-terminal residue" evidence="2">
    <location>
        <position position="1"/>
    </location>
</feature>
<sequence>IFKVWKFRTMPKGAEKIVIPVSKIREFEASGSDPRVNKFSRFLRKFALDELPQLINILRGEMSFVGPRAYFLARVENNELLKKRLKVKPGLTCLAAIKGGVQLSEEELLKLDLEYIKNQSLWFDSKILLKSIFLVLSGRGFYRK</sequence>
<evidence type="ECO:0000259" key="1">
    <source>
        <dbReference type="Pfam" id="PF02397"/>
    </source>
</evidence>
<dbReference type="InterPro" id="IPR003362">
    <property type="entry name" value="Bact_transf"/>
</dbReference>
<reference evidence="2" key="1">
    <citation type="journal article" date="2014" name="Front. Microbiol.">
        <title>High frequency of phylogenetically diverse reductive dehalogenase-homologous genes in deep subseafloor sedimentary metagenomes.</title>
        <authorList>
            <person name="Kawai M."/>
            <person name="Futagami T."/>
            <person name="Toyoda A."/>
            <person name="Takaki Y."/>
            <person name="Nishi S."/>
            <person name="Hori S."/>
            <person name="Arai W."/>
            <person name="Tsubouchi T."/>
            <person name="Morono Y."/>
            <person name="Uchiyama I."/>
            <person name="Ito T."/>
            <person name="Fujiyama A."/>
            <person name="Inagaki F."/>
            <person name="Takami H."/>
        </authorList>
    </citation>
    <scope>NUCLEOTIDE SEQUENCE</scope>
    <source>
        <strain evidence="2">Expedition CK06-06</strain>
    </source>
</reference>
<dbReference type="GO" id="GO:0016780">
    <property type="term" value="F:phosphotransferase activity, for other substituted phosphate groups"/>
    <property type="evidence" value="ECO:0007669"/>
    <property type="project" value="TreeGrafter"/>
</dbReference>
<proteinExistence type="predicted"/>
<accession>X1LWQ6</accession>
<comment type="caution">
    <text evidence="2">The sequence shown here is derived from an EMBL/GenBank/DDBJ whole genome shotgun (WGS) entry which is preliminary data.</text>
</comment>
<dbReference type="PANTHER" id="PTHR30576">
    <property type="entry name" value="COLANIC BIOSYNTHESIS UDP-GLUCOSE LIPID CARRIER TRANSFERASE"/>
    <property type="match status" value="1"/>
</dbReference>
<name>X1LWQ6_9ZZZZ</name>
<evidence type="ECO:0000313" key="2">
    <source>
        <dbReference type="EMBL" id="GAI23832.1"/>
    </source>
</evidence>
<dbReference type="Pfam" id="PF02397">
    <property type="entry name" value="Bac_transf"/>
    <property type="match status" value="1"/>
</dbReference>
<protein>
    <recommendedName>
        <fullName evidence="1">Bacterial sugar transferase domain-containing protein</fullName>
    </recommendedName>
</protein>
<organism evidence="2">
    <name type="scientific">marine sediment metagenome</name>
    <dbReference type="NCBI Taxonomy" id="412755"/>
    <lineage>
        <taxon>unclassified sequences</taxon>
        <taxon>metagenomes</taxon>
        <taxon>ecological metagenomes</taxon>
    </lineage>
</organism>